<sequence>MHESEDANASHAPVRRAKVLHLRTSVDLSGIDPSQWTLENLGPTKTLEQLEAEARRPAVRLRRLARAPKWVMEERLAQRRSRRQRRVRGWTDADLWNLDAYLCRRLGAMLAAQVDEIRNHPPELEYDAWRTQVRGAGEALLAYDPDDADRVAEARTALRWVADNLVDLWD</sequence>
<dbReference type="OrthoDB" id="9839079at2"/>
<proteinExistence type="predicted"/>
<evidence type="ECO:0000313" key="2">
    <source>
        <dbReference type="Proteomes" id="UP000291101"/>
    </source>
</evidence>
<dbReference type="AlphaFoldDB" id="A0A4Q2SXY9"/>
<accession>A0A4Q2SXY9</accession>
<evidence type="ECO:0000313" key="1">
    <source>
        <dbReference type="EMBL" id="RYC10493.1"/>
    </source>
</evidence>
<protein>
    <submittedName>
        <fullName evidence="1">Uncharacterized protein</fullName>
    </submittedName>
</protein>
<comment type="caution">
    <text evidence="1">The sequence shown here is derived from an EMBL/GenBank/DDBJ whole genome shotgun (WGS) entry which is preliminary data.</text>
</comment>
<name>A0A4Q2SXY9_9ACTN</name>
<keyword evidence="2" id="KW-1185">Reference proteome</keyword>
<gene>
    <name evidence="1" type="ORF">EUA94_13285</name>
</gene>
<dbReference type="Proteomes" id="UP000291101">
    <property type="component" value="Unassembled WGS sequence"/>
</dbReference>
<dbReference type="RefSeq" id="WP_129427363.1">
    <property type="nucleotide sequence ID" value="NZ_SDWV01000012.1"/>
</dbReference>
<dbReference type="EMBL" id="SDWV01000012">
    <property type="protein sequence ID" value="RYC10493.1"/>
    <property type="molecule type" value="Genomic_DNA"/>
</dbReference>
<reference evidence="1 2" key="1">
    <citation type="submission" date="2019-01" db="EMBL/GenBank/DDBJ databases">
        <title>Novel species of Nocardioides.</title>
        <authorList>
            <person name="Liu Q."/>
            <person name="X Y.-H."/>
        </authorList>
    </citation>
    <scope>NUCLEOTIDE SEQUENCE [LARGE SCALE GENOMIC DNA]</scope>
    <source>
        <strain evidence="1 2">HLT2-9</strain>
    </source>
</reference>
<organism evidence="1 2">
    <name type="scientific">Nocardioides zhouii</name>
    <dbReference type="NCBI Taxonomy" id="1168729"/>
    <lineage>
        <taxon>Bacteria</taxon>
        <taxon>Bacillati</taxon>
        <taxon>Actinomycetota</taxon>
        <taxon>Actinomycetes</taxon>
        <taxon>Propionibacteriales</taxon>
        <taxon>Nocardioidaceae</taxon>
        <taxon>Nocardioides</taxon>
    </lineage>
</organism>